<sequence>MTVRQLTPIDAIANKYTAALAELNPILATEAGIAGHDHQLPDLSPDGLSEITALTTRTLTELAAAPVADQTDEVTKAALTDRLQLHLQLDASGDLLADLNVIASPLQGLRDVLDLMPTATTQDWANVASRVRLVPEAVRGYIASLREGARRGLVSAQLQVDEGIKQASELADPKSSFFVTFLAGATPDGTAASGPLAHDLEVAGRAAAAAYGELVEFLSDELRPLAPADDAVGRERYALWSHEFVGAVVDLDETYEWGLDELERMAAEQQTIVEQLAGPGATMADAVALLDNDPAQQLHGTQALQEWMQRTADEAIAALDGVHFDIAEQLRRIECRIAPTENGGIYYTGPSDDFTRPGRMWWSVPPGVTTFAPWREKTTVYHEGVPGHHLQIAQAVANRDQLNDWRRLISWSSGHGEGWALYAERLMQEFGFMDDPADRLGLIDGQRMRAARVVVDIGVHCRMKAPQRWGGGIWNAEKAWELLKANVNMDHAFLRFELNRYLGWPGQAPSYKIGQRLWEQAREQARVAAGPSFDLKAWHATALNLGSVPLAVLPQALA</sequence>
<evidence type="ECO:0000313" key="1">
    <source>
        <dbReference type="EMBL" id="PFG18373.1"/>
    </source>
</evidence>
<evidence type="ECO:0000313" key="2">
    <source>
        <dbReference type="Proteomes" id="UP000226079"/>
    </source>
</evidence>
<name>A0A2A9CVD6_9ACTN</name>
<dbReference type="RefSeq" id="WP_098461735.1">
    <property type="nucleotide sequence ID" value="NZ_PDJC01000001.1"/>
</dbReference>
<comment type="caution">
    <text evidence="1">The sequence shown here is derived from an EMBL/GenBank/DDBJ whole genome shotgun (WGS) entry which is preliminary data.</text>
</comment>
<dbReference type="EMBL" id="PDJC01000001">
    <property type="protein sequence ID" value="PFG18373.1"/>
    <property type="molecule type" value="Genomic_DNA"/>
</dbReference>
<dbReference type="AlphaFoldDB" id="A0A2A9CVD6"/>
<reference evidence="1 2" key="1">
    <citation type="submission" date="2017-10" db="EMBL/GenBank/DDBJ databases">
        <title>Sequencing the genomes of 1000 actinobacteria strains.</title>
        <authorList>
            <person name="Klenk H.-P."/>
        </authorList>
    </citation>
    <scope>NUCLEOTIDE SEQUENCE [LARGE SCALE GENOMIC DNA]</scope>
    <source>
        <strain evidence="1 2">DSM 15597</strain>
    </source>
</reference>
<proteinExistence type="predicted"/>
<protein>
    <submittedName>
        <fullName evidence="1">Uncharacterized protein (DUF885 family)</fullName>
    </submittedName>
</protein>
<keyword evidence="2" id="KW-1185">Reference proteome</keyword>
<dbReference type="InterPro" id="IPR010281">
    <property type="entry name" value="DUF885"/>
</dbReference>
<dbReference type="Pfam" id="PF05960">
    <property type="entry name" value="DUF885"/>
    <property type="match status" value="1"/>
</dbReference>
<organism evidence="1 2">
    <name type="scientific">Propionicimonas paludicola</name>
    <dbReference type="NCBI Taxonomy" id="185243"/>
    <lineage>
        <taxon>Bacteria</taxon>
        <taxon>Bacillati</taxon>
        <taxon>Actinomycetota</taxon>
        <taxon>Actinomycetes</taxon>
        <taxon>Propionibacteriales</taxon>
        <taxon>Nocardioidaceae</taxon>
        <taxon>Propionicimonas</taxon>
    </lineage>
</organism>
<dbReference type="OrthoDB" id="9760040at2"/>
<dbReference type="Proteomes" id="UP000226079">
    <property type="component" value="Unassembled WGS sequence"/>
</dbReference>
<dbReference type="PANTHER" id="PTHR33361">
    <property type="entry name" value="GLR0591 PROTEIN"/>
    <property type="match status" value="1"/>
</dbReference>
<gene>
    <name evidence="1" type="ORF">ATK74_2958</name>
</gene>
<dbReference type="PANTHER" id="PTHR33361:SF2">
    <property type="entry name" value="DUF885 DOMAIN-CONTAINING PROTEIN"/>
    <property type="match status" value="1"/>
</dbReference>
<accession>A0A2A9CVD6</accession>